<dbReference type="GO" id="GO:0005802">
    <property type="term" value="C:trans-Golgi network"/>
    <property type="evidence" value="ECO:0007669"/>
    <property type="project" value="TreeGrafter"/>
</dbReference>
<keyword evidence="8 10" id="KW-0325">Glycoprotein</keyword>
<evidence type="ECO:0000256" key="10">
    <source>
        <dbReference type="RuleBase" id="RU366043"/>
    </source>
</evidence>
<proteinExistence type="inferred from homology"/>
<evidence type="ECO:0000313" key="11">
    <source>
        <dbReference type="EMBL" id="GBG78670.1"/>
    </source>
</evidence>
<accession>A0A388L8M7</accession>
<evidence type="ECO:0000256" key="1">
    <source>
        <dbReference type="ARBA" id="ARBA00008361"/>
    </source>
</evidence>
<dbReference type="EMBL" id="BFEA01000300">
    <property type="protein sequence ID" value="GBG78670.1"/>
    <property type="molecule type" value="Genomic_DNA"/>
</dbReference>
<keyword evidence="4 10" id="KW-0812">Transmembrane</keyword>
<dbReference type="InterPro" id="IPR029063">
    <property type="entry name" value="SAM-dependent_MTases_sf"/>
</dbReference>
<dbReference type="InterPro" id="IPR004159">
    <property type="entry name" value="Put_SAM_MeTrfase"/>
</dbReference>
<evidence type="ECO:0000256" key="7">
    <source>
        <dbReference type="ARBA" id="ARBA00023136"/>
    </source>
</evidence>
<feature type="transmembrane region" description="Helical" evidence="10">
    <location>
        <begin position="20"/>
        <end position="38"/>
    </location>
</feature>
<dbReference type="PANTHER" id="PTHR10108:SF984">
    <property type="entry name" value="METHYLTRANSFERASE PMT21-RELATED"/>
    <property type="match status" value="1"/>
</dbReference>
<dbReference type="PANTHER" id="PTHR10108">
    <property type="entry name" value="SAM-DEPENDENT METHYLTRANSFERASE"/>
    <property type="match status" value="1"/>
</dbReference>
<evidence type="ECO:0000256" key="8">
    <source>
        <dbReference type="ARBA" id="ARBA00023180"/>
    </source>
</evidence>
<evidence type="ECO:0000256" key="3">
    <source>
        <dbReference type="ARBA" id="ARBA00022679"/>
    </source>
</evidence>
<gene>
    <name evidence="11" type="ORF">CBR_g27893</name>
</gene>
<dbReference type="FunFam" id="3.40.50.150:FF:000076">
    <property type="entry name" value="probable methyltransferase PMT21"/>
    <property type="match status" value="1"/>
</dbReference>
<dbReference type="Proteomes" id="UP000265515">
    <property type="component" value="Unassembled WGS sequence"/>
</dbReference>
<comment type="subcellular location">
    <subcellularLocation>
        <location evidence="9">Endomembrane system</location>
        <topology evidence="9">Single-pass type II membrane protein</topology>
    </subcellularLocation>
    <subcellularLocation>
        <location evidence="10">Membrane</location>
        <topology evidence="10">Single-pass type II membrane protein</topology>
    </subcellularLocation>
</comment>
<protein>
    <recommendedName>
        <fullName evidence="10">Methyltransferase</fullName>
        <ecNumber evidence="10">2.1.1.-</ecNumber>
    </recommendedName>
</protein>
<evidence type="ECO:0000256" key="6">
    <source>
        <dbReference type="ARBA" id="ARBA00022989"/>
    </source>
</evidence>
<dbReference type="AlphaFoldDB" id="A0A388L8M7"/>
<dbReference type="GO" id="GO:0005768">
    <property type="term" value="C:endosome"/>
    <property type="evidence" value="ECO:0007669"/>
    <property type="project" value="TreeGrafter"/>
</dbReference>
<dbReference type="STRING" id="69332.A0A388L8M7"/>
<keyword evidence="12" id="KW-1185">Reference proteome</keyword>
<evidence type="ECO:0000256" key="9">
    <source>
        <dbReference type="ARBA" id="ARBA00060399"/>
    </source>
</evidence>
<dbReference type="Gramene" id="GBG78670">
    <property type="protein sequence ID" value="GBG78670"/>
    <property type="gene ID" value="CBR_g27893"/>
</dbReference>
<evidence type="ECO:0000256" key="2">
    <source>
        <dbReference type="ARBA" id="ARBA00022603"/>
    </source>
</evidence>
<dbReference type="GO" id="GO:0016020">
    <property type="term" value="C:membrane"/>
    <property type="evidence" value="ECO:0007669"/>
    <property type="project" value="UniProtKB-SubCell"/>
</dbReference>
<dbReference type="Pfam" id="PF03141">
    <property type="entry name" value="Methyltransf_29"/>
    <property type="match status" value="1"/>
</dbReference>
<sequence>MKRPIVSRVVNFVGGDRGKASWTTIFATAALCAFFFYVGSEYCSSSDGGYYVPHDGEGTNVALQPCAANLHDHTPCMDPNTWFKRNFQRDRMAFRERHCPPEHERLRCLIPPPPGYKVPIRWPDSLLECWYKNVPYDWIGNVKKNQNWLRKEGEKFHFPGGGTMFPKGADEYIDRLEKILPALGDGSIRTVLDTGCGVASFGGYLLQRKVLTLSLAPRDVHAAQVQFALERGIPAILGVIGTQRMPFPARAFDMAHCARCLIPWAAYGGAMLLEVDRVLRPGGFWVLSGPPINYEHMWRSWNSTFEDEKRVEDGLRSLLDRMGYKLYQKEGDFAVWRKPLDNKEHKARDPDTLPAVCDDAYGADEAWYTPMRPCITPLPEEKGLMTKPAGGELKDWPERVKAVPPRLEEEMTPADFENHNEEWRKRVAFYKDGPVPELGTNRIRNVMDMNAQYGGFAAALETLYGASAWVMNVVPPSGTKNTLGAIFERGLIGAYHDWCEAFDTYPRTYDVLHVSELFSEQYQKFHSKCDVIDVLIEMDRVLRPSGIVIFHDKKPILSAIEPLLPGLKWDCKRHSVHDYQASKSSMLVVCRKEFWALDVLRKT</sequence>
<dbReference type="GO" id="GO:0008168">
    <property type="term" value="F:methyltransferase activity"/>
    <property type="evidence" value="ECO:0007669"/>
    <property type="project" value="UniProtKB-UniRule"/>
</dbReference>
<keyword evidence="3 10" id="KW-0808">Transferase</keyword>
<keyword evidence="5 10" id="KW-0735">Signal-anchor</keyword>
<dbReference type="Gene3D" id="3.40.50.150">
    <property type="entry name" value="Vaccinia Virus protein VP39"/>
    <property type="match status" value="1"/>
</dbReference>
<name>A0A388L8M7_CHABU</name>
<dbReference type="EC" id="2.1.1.-" evidence="10"/>
<evidence type="ECO:0000256" key="5">
    <source>
        <dbReference type="ARBA" id="ARBA00022968"/>
    </source>
</evidence>
<organism evidence="11 12">
    <name type="scientific">Chara braunii</name>
    <name type="common">Braun's stonewort</name>
    <dbReference type="NCBI Taxonomy" id="69332"/>
    <lineage>
        <taxon>Eukaryota</taxon>
        <taxon>Viridiplantae</taxon>
        <taxon>Streptophyta</taxon>
        <taxon>Charophyceae</taxon>
        <taxon>Charales</taxon>
        <taxon>Characeae</taxon>
        <taxon>Chara</taxon>
    </lineage>
</organism>
<comment type="caution">
    <text evidence="11">The sequence shown here is derived from an EMBL/GenBank/DDBJ whole genome shotgun (WGS) entry which is preliminary data.</text>
</comment>
<reference evidence="11 12" key="1">
    <citation type="journal article" date="2018" name="Cell">
        <title>The Chara Genome: Secondary Complexity and Implications for Plant Terrestrialization.</title>
        <authorList>
            <person name="Nishiyama T."/>
            <person name="Sakayama H."/>
            <person name="Vries J.D."/>
            <person name="Buschmann H."/>
            <person name="Saint-Marcoux D."/>
            <person name="Ullrich K.K."/>
            <person name="Haas F.B."/>
            <person name="Vanderstraeten L."/>
            <person name="Becker D."/>
            <person name="Lang D."/>
            <person name="Vosolsobe S."/>
            <person name="Rombauts S."/>
            <person name="Wilhelmsson P.K.I."/>
            <person name="Janitza P."/>
            <person name="Kern R."/>
            <person name="Heyl A."/>
            <person name="Rumpler F."/>
            <person name="Villalobos L.I.A.C."/>
            <person name="Clay J.M."/>
            <person name="Skokan R."/>
            <person name="Toyoda A."/>
            <person name="Suzuki Y."/>
            <person name="Kagoshima H."/>
            <person name="Schijlen E."/>
            <person name="Tajeshwar N."/>
            <person name="Catarino B."/>
            <person name="Hetherington A.J."/>
            <person name="Saltykova A."/>
            <person name="Bonnot C."/>
            <person name="Breuninger H."/>
            <person name="Symeonidi A."/>
            <person name="Radhakrishnan G.V."/>
            <person name="Van Nieuwerburgh F."/>
            <person name="Deforce D."/>
            <person name="Chang C."/>
            <person name="Karol K.G."/>
            <person name="Hedrich R."/>
            <person name="Ulvskov P."/>
            <person name="Glockner G."/>
            <person name="Delwiche C.F."/>
            <person name="Petrasek J."/>
            <person name="Van de Peer Y."/>
            <person name="Friml J."/>
            <person name="Beilby M."/>
            <person name="Dolan L."/>
            <person name="Kohara Y."/>
            <person name="Sugano S."/>
            <person name="Fujiyama A."/>
            <person name="Delaux P.-M."/>
            <person name="Quint M."/>
            <person name="TheiBen G."/>
            <person name="Hagemann M."/>
            <person name="Harholt J."/>
            <person name="Dunand C."/>
            <person name="Zachgo S."/>
            <person name="Langdale J."/>
            <person name="Maumus F."/>
            <person name="Straeten D.V.D."/>
            <person name="Gould S.B."/>
            <person name="Rensing S.A."/>
        </authorList>
    </citation>
    <scope>NUCLEOTIDE SEQUENCE [LARGE SCALE GENOMIC DNA]</scope>
    <source>
        <strain evidence="11 12">S276</strain>
    </source>
</reference>
<keyword evidence="7 10" id="KW-0472">Membrane</keyword>
<dbReference type="GO" id="GO:0032259">
    <property type="term" value="P:methylation"/>
    <property type="evidence" value="ECO:0007669"/>
    <property type="project" value="UniProtKB-KW"/>
</dbReference>
<dbReference type="OrthoDB" id="2013972at2759"/>
<dbReference type="OMA" id="RDDSNWK"/>
<keyword evidence="2 10" id="KW-0489">Methyltransferase</keyword>
<dbReference type="SUPFAM" id="SSF53335">
    <property type="entry name" value="S-adenosyl-L-methionine-dependent methyltransferases"/>
    <property type="match status" value="2"/>
</dbReference>
<comment type="similarity">
    <text evidence="1 10">Belongs to the methyltransferase superfamily.</text>
</comment>
<evidence type="ECO:0000256" key="4">
    <source>
        <dbReference type="ARBA" id="ARBA00022692"/>
    </source>
</evidence>
<keyword evidence="6 10" id="KW-1133">Transmembrane helix</keyword>
<evidence type="ECO:0000313" key="12">
    <source>
        <dbReference type="Proteomes" id="UP000265515"/>
    </source>
</evidence>